<accession>A0ACB9NYK2</accession>
<gene>
    <name evidence="1" type="ORF">MLD38_025937</name>
</gene>
<sequence length="254" mass="26983">MDEYHGNGASSGPSEGRRKGPPSSSSSSKNGSSSSCSKGSGEIDGCAAPQTVPCGACKFLRRKCVSGCIFAPYFGTDQGAAKFAAVHKVFGASNASKLLLHIPVSRRQDAVMTISYEAQARLTDPVYGCASTILALQQQVAAVRTELALVQAQLMNNHYAAVPGSAQQHHHQQLHPSSHRHLNTPITMQPAYSNNSSATSNIINMGSFAPGFDVPAAASSSHNLESLHFSPRDKEEEESESRIPSAFAADFRRH</sequence>
<dbReference type="Proteomes" id="UP001057402">
    <property type="component" value="Chromosome 7"/>
</dbReference>
<keyword evidence="2" id="KW-1185">Reference proteome</keyword>
<dbReference type="EMBL" id="CM042886">
    <property type="protein sequence ID" value="KAI4341181.1"/>
    <property type="molecule type" value="Genomic_DNA"/>
</dbReference>
<evidence type="ECO:0000313" key="2">
    <source>
        <dbReference type="Proteomes" id="UP001057402"/>
    </source>
</evidence>
<organism evidence="1 2">
    <name type="scientific">Melastoma candidum</name>
    <dbReference type="NCBI Taxonomy" id="119954"/>
    <lineage>
        <taxon>Eukaryota</taxon>
        <taxon>Viridiplantae</taxon>
        <taxon>Streptophyta</taxon>
        <taxon>Embryophyta</taxon>
        <taxon>Tracheophyta</taxon>
        <taxon>Spermatophyta</taxon>
        <taxon>Magnoliopsida</taxon>
        <taxon>eudicotyledons</taxon>
        <taxon>Gunneridae</taxon>
        <taxon>Pentapetalae</taxon>
        <taxon>rosids</taxon>
        <taxon>malvids</taxon>
        <taxon>Myrtales</taxon>
        <taxon>Melastomataceae</taxon>
        <taxon>Melastomatoideae</taxon>
        <taxon>Melastomateae</taxon>
        <taxon>Melastoma</taxon>
    </lineage>
</organism>
<evidence type="ECO:0000313" key="1">
    <source>
        <dbReference type="EMBL" id="KAI4341181.1"/>
    </source>
</evidence>
<name>A0ACB9NYK2_9MYRT</name>
<reference evidence="2" key="1">
    <citation type="journal article" date="2023" name="Front. Plant Sci.">
        <title>Chromosomal-level genome assembly of Melastoma candidum provides insights into trichome evolution.</title>
        <authorList>
            <person name="Zhong Y."/>
            <person name="Wu W."/>
            <person name="Sun C."/>
            <person name="Zou P."/>
            <person name="Liu Y."/>
            <person name="Dai S."/>
            <person name="Zhou R."/>
        </authorList>
    </citation>
    <scope>NUCLEOTIDE SEQUENCE [LARGE SCALE GENOMIC DNA]</scope>
</reference>
<proteinExistence type="predicted"/>
<protein>
    <submittedName>
        <fullName evidence="1">Uncharacterized protein</fullName>
    </submittedName>
</protein>
<comment type="caution">
    <text evidence="1">The sequence shown here is derived from an EMBL/GenBank/DDBJ whole genome shotgun (WGS) entry which is preliminary data.</text>
</comment>